<proteinExistence type="predicted"/>
<reference evidence="2 3" key="1">
    <citation type="submission" date="2015-09" db="EMBL/GenBank/DDBJ databases">
        <title>Draft genome sequence of Kouleothrix aurantiaca JCM 19913.</title>
        <authorList>
            <person name="Hemp J."/>
        </authorList>
    </citation>
    <scope>NUCLEOTIDE SEQUENCE [LARGE SCALE GENOMIC DNA]</scope>
    <source>
        <strain evidence="2 3">COM-B</strain>
    </source>
</reference>
<gene>
    <name evidence="2" type="ORF">SE17_17830</name>
</gene>
<evidence type="ECO:0000313" key="3">
    <source>
        <dbReference type="Proteomes" id="UP000050509"/>
    </source>
</evidence>
<dbReference type="EMBL" id="LJCR01000680">
    <property type="protein sequence ID" value="KPV52044.1"/>
    <property type="molecule type" value="Genomic_DNA"/>
</dbReference>
<feature type="compositionally biased region" description="Polar residues" evidence="1">
    <location>
        <begin position="1"/>
        <end position="10"/>
    </location>
</feature>
<sequence>MAEEPQQNAKPDTIIAPEAPHPWDRPSPEAQAKAEPAAEAVKTAVKSIKTPEQAEQVAQKLVAAASGTTEREIREQTPADT</sequence>
<feature type="region of interest" description="Disordered" evidence="1">
    <location>
        <begin position="62"/>
        <end position="81"/>
    </location>
</feature>
<accession>A0A0P9HC43</accession>
<feature type="compositionally biased region" description="Basic and acidic residues" evidence="1">
    <location>
        <begin position="69"/>
        <end position="81"/>
    </location>
</feature>
<dbReference type="AlphaFoldDB" id="A0A0P9HC43"/>
<protein>
    <submittedName>
        <fullName evidence="2">Uncharacterized protein</fullName>
    </submittedName>
</protein>
<evidence type="ECO:0000313" key="2">
    <source>
        <dbReference type="EMBL" id="KPV52044.1"/>
    </source>
</evidence>
<organism evidence="2 3">
    <name type="scientific">Kouleothrix aurantiaca</name>
    <dbReference type="NCBI Taxonomy" id="186479"/>
    <lineage>
        <taxon>Bacteria</taxon>
        <taxon>Bacillati</taxon>
        <taxon>Chloroflexota</taxon>
        <taxon>Chloroflexia</taxon>
        <taxon>Chloroflexales</taxon>
        <taxon>Roseiflexineae</taxon>
        <taxon>Roseiflexaceae</taxon>
        <taxon>Kouleothrix</taxon>
    </lineage>
</organism>
<dbReference type="Proteomes" id="UP000050509">
    <property type="component" value="Unassembled WGS sequence"/>
</dbReference>
<keyword evidence="3" id="KW-1185">Reference proteome</keyword>
<feature type="region of interest" description="Disordered" evidence="1">
    <location>
        <begin position="1"/>
        <end position="32"/>
    </location>
</feature>
<name>A0A0P9HC43_9CHLR</name>
<comment type="caution">
    <text evidence="2">The sequence shown here is derived from an EMBL/GenBank/DDBJ whole genome shotgun (WGS) entry which is preliminary data.</text>
</comment>
<feature type="non-terminal residue" evidence="2">
    <location>
        <position position="81"/>
    </location>
</feature>
<evidence type="ECO:0000256" key="1">
    <source>
        <dbReference type="SAM" id="MobiDB-lite"/>
    </source>
</evidence>